<evidence type="ECO:0000313" key="4">
    <source>
        <dbReference type="EMBL" id="MCQ1528364.1"/>
    </source>
</evidence>
<dbReference type="Pfam" id="PF01497">
    <property type="entry name" value="Peripla_BP_2"/>
    <property type="match status" value="1"/>
</dbReference>
<accession>A0ABT1NCJ1</accession>
<evidence type="ECO:0000259" key="3">
    <source>
        <dbReference type="PROSITE" id="PS50983"/>
    </source>
</evidence>
<dbReference type="PROSITE" id="PS50983">
    <property type="entry name" value="FE_B12_PBP"/>
    <property type="match status" value="1"/>
</dbReference>
<reference evidence="4 5" key="1">
    <citation type="submission" date="2021-10" db="EMBL/GenBank/DDBJ databases">
        <title>Lutispora strain m25 sp. nov., a thermophilic, non-spore-forming bacterium isolated from a lab-scale methanogenic bioreactor digesting anaerobic sludge.</title>
        <authorList>
            <person name="El Houari A."/>
            <person name="Mcdonald J."/>
        </authorList>
    </citation>
    <scope>NUCLEOTIDE SEQUENCE [LARGE SCALE GENOMIC DNA]</scope>
    <source>
        <strain evidence="5">m25</strain>
    </source>
</reference>
<evidence type="ECO:0000256" key="1">
    <source>
        <dbReference type="ARBA" id="ARBA00008814"/>
    </source>
</evidence>
<dbReference type="NCBIfam" id="NF038402">
    <property type="entry name" value="TroA_like"/>
    <property type="match status" value="1"/>
</dbReference>
<feature type="domain" description="Fe/B12 periplasmic-binding" evidence="3">
    <location>
        <begin position="75"/>
        <end position="341"/>
    </location>
</feature>
<evidence type="ECO:0000256" key="2">
    <source>
        <dbReference type="ARBA" id="ARBA00022729"/>
    </source>
</evidence>
<dbReference type="PROSITE" id="PS51257">
    <property type="entry name" value="PROKAR_LIPOPROTEIN"/>
    <property type="match status" value="1"/>
</dbReference>
<keyword evidence="5" id="KW-1185">Reference proteome</keyword>
<dbReference type="Proteomes" id="UP001651880">
    <property type="component" value="Unassembled WGS sequence"/>
</dbReference>
<proteinExistence type="inferred from homology"/>
<dbReference type="InterPro" id="IPR054828">
    <property type="entry name" value="Vit_B12_bind_prot"/>
</dbReference>
<dbReference type="EMBL" id="JAJEKE010000001">
    <property type="protein sequence ID" value="MCQ1528364.1"/>
    <property type="molecule type" value="Genomic_DNA"/>
</dbReference>
<organism evidence="4 5">
    <name type="scientific">Lutispora saccharofermentans</name>
    <dbReference type="NCBI Taxonomy" id="3024236"/>
    <lineage>
        <taxon>Bacteria</taxon>
        <taxon>Bacillati</taxon>
        <taxon>Bacillota</taxon>
        <taxon>Clostridia</taxon>
        <taxon>Lutisporales</taxon>
        <taxon>Lutisporaceae</taxon>
        <taxon>Lutispora</taxon>
    </lineage>
</organism>
<protein>
    <submittedName>
        <fullName evidence="4">ABC transporter substrate-binding protein</fullName>
    </submittedName>
</protein>
<sequence length="351" mass="38525">MIKVKLRKIIFLLLILILAVSIGACSIKTGGHTDTKAAAGDGDKNLSIEAIGEGYPLTIKDFTGYETVLDKKPENAAILSGTSLNIWYDLGGKSICTSNISKNIKLVAEHKDEIMSIPSVGATYSVDMEKVIEHKPDLIIAQEGTQGEQAKKLRDMGFKVVVARIKSYDDVMAAYRAFGKMLDSGEAAEKRISEIENKKQELVSKLPEKKTSVVILYVTSKALAVKLDNSIAGDVSNILGLKNIASDLPPDTIGSETTPLDIEYIVEKNPDYVLVTSMISSNETAKKTMEEQFAASPAWRGVKAISEGRVIYLPQEYFLFNSGPYYGEAIEYVARSIYPEVYGEVKGWYEK</sequence>
<dbReference type="InterPro" id="IPR050902">
    <property type="entry name" value="ABC_Transporter_SBP"/>
</dbReference>
<name>A0ABT1NCJ1_9FIRM</name>
<gene>
    <name evidence="4" type="ORF">LJD61_02215</name>
</gene>
<dbReference type="Gene3D" id="3.40.50.1980">
    <property type="entry name" value="Nitrogenase molybdenum iron protein domain"/>
    <property type="match status" value="2"/>
</dbReference>
<keyword evidence="2" id="KW-0732">Signal</keyword>
<dbReference type="PANTHER" id="PTHR30535:SF34">
    <property type="entry name" value="MOLYBDATE-BINDING PROTEIN MOLA"/>
    <property type="match status" value="1"/>
</dbReference>
<dbReference type="SUPFAM" id="SSF53807">
    <property type="entry name" value="Helical backbone' metal receptor"/>
    <property type="match status" value="1"/>
</dbReference>
<comment type="caution">
    <text evidence="4">The sequence shown here is derived from an EMBL/GenBank/DDBJ whole genome shotgun (WGS) entry which is preliminary data.</text>
</comment>
<dbReference type="PANTHER" id="PTHR30535">
    <property type="entry name" value="VITAMIN B12-BINDING PROTEIN"/>
    <property type="match status" value="1"/>
</dbReference>
<comment type="similarity">
    <text evidence="1">Belongs to the bacterial solute-binding protein 8 family.</text>
</comment>
<evidence type="ECO:0000313" key="5">
    <source>
        <dbReference type="Proteomes" id="UP001651880"/>
    </source>
</evidence>
<dbReference type="InterPro" id="IPR002491">
    <property type="entry name" value="ABC_transptr_periplasmic_BD"/>
</dbReference>